<dbReference type="Proteomes" id="UP000075391">
    <property type="component" value="Unassembled WGS sequence"/>
</dbReference>
<feature type="transmembrane region" description="Helical" evidence="6">
    <location>
        <begin position="46"/>
        <end position="68"/>
    </location>
</feature>
<dbReference type="NCBIfam" id="TIGR03718">
    <property type="entry name" value="R_switched_Alx"/>
    <property type="match status" value="1"/>
</dbReference>
<dbReference type="OrthoDB" id="5289506at2"/>
<sequence>MTQTLLFPFAEYWWFYAGFIAFVLAMLALDLGVFHKHSHTVGFKEATIWSIVWVSLALLFNAGLYYYALNKFPDPTTAKDVALQFLTGYVIEKSLSIDNIFVFVVVFGFFGVPPKYQHRVLFYGILGALIFRAIFIALGSVLMQYQAVVMIFGVFLIITGLKMMIQPEKEIDPTQNWLIKFMRKYVRVHERMHEDHFFIVENGIRHATPLFVALIFLEATDIIFAVDSVPAIFAITNEPLLVFTSNIFAILGLRSLYFLLAGVVDKFHLLKYGLAAVLIFVGLKMVWLNKLFDGHFPILWSLAIIAFFIGGSVALSLLIKPKNK</sequence>
<dbReference type="EMBL" id="LUKF01000016">
    <property type="protein sequence ID" value="KYG62043.1"/>
    <property type="molecule type" value="Genomic_DNA"/>
</dbReference>
<feature type="transmembrane region" description="Helical" evidence="6">
    <location>
        <begin position="298"/>
        <end position="319"/>
    </location>
</feature>
<dbReference type="Pfam" id="PF03741">
    <property type="entry name" value="TerC"/>
    <property type="match status" value="1"/>
</dbReference>
<proteinExistence type="inferred from homology"/>
<reference evidence="7 8" key="1">
    <citation type="submission" date="2016-03" db="EMBL/GenBank/DDBJ databases">
        <authorList>
            <person name="Ploux O."/>
        </authorList>
    </citation>
    <scope>NUCLEOTIDE SEQUENCE [LARGE SCALE GENOMIC DNA]</scope>
    <source>
        <strain evidence="7 8">BER2</strain>
    </source>
</reference>
<feature type="transmembrane region" description="Helical" evidence="6">
    <location>
        <begin position="240"/>
        <end position="260"/>
    </location>
</feature>
<evidence type="ECO:0000256" key="1">
    <source>
        <dbReference type="ARBA" id="ARBA00004141"/>
    </source>
</evidence>
<accession>A0A150WGH5</accession>
<dbReference type="AlphaFoldDB" id="A0A150WGH5"/>
<comment type="similarity">
    <text evidence="2">Belongs to the TerC family.</text>
</comment>
<evidence type="ECO:0000256" key="6">
    <source>
        <dbReference type="SAM" id="Phobius"/>
    </source>
</evidence>
<keyword evidence="3 6" id="KW-0812">Transmembrane</keyword>
<feature type="transmembrane region" description="Helical" evidence="6">
    <location>
        <begin position="95"/>
        <end position="113"/>
    </location>
</feature>
<keyword evidence="5 6" id="KW-0472">Membrane</keyword>
<comment type="caution">
    <text evidence="7">The sequence shown here is derived from an EMBL/GenBank/DDBJ whole genome shotgun (WGS) entry which is preliminary data.</text>
</comment>
<name>A0A150WGH5_BDEBC</name>
<feature type="transmembrane region" description="Helical" evidence="6">
    <location>
        <begin position="12"/>
        <end position="34"/>
    </location>
</feature>
<feature type="transmembrane region" description="Helical" evidence="6">
    <location>
        <begin position="145"/>
        <end position="165"/>
    </location>
</feature>
<dbReference type="InterPro" id="IPR022369">
    <property type="entry name" value="Integral_membrane_TerC_rswitch"/>
</dbReference>
<comment type="subcellular location">
    <subcellularLocation>
        <location evidence="1">Membrane</location>
        <topology evidence="1">Multi-pass membrane protein</topology>
    </subcellularLocation>
</comment>
<gene>
    <name evidence="7" type="ORF">AZI85_07525</name>
</gene>
<dbReference type="InterPro" id="IPR005496">
    <property type="entry name" value="Integral_membrane_TerC"/>
</dbReference>
<organism evidence="7 8">
    <name type="scientific">Bdellovibrio bacteriovorus</name>
    <dbReference type="NCBI Taxonomy" id="959"/>
    <lineage>
        <taxon>Bacteria</taxon>
        <taxon>Pseudomonadati</taxon>
        <taxon>Bdellovibrionota</taxon>
        <taxon>Bdellovibrionia</taxon>
        <taxon>Bdellovibrionales</taxon>
        <taxon>Pseudobdellovibrionaceae</taxon>
        <taxon>Bdellovibrio</taxon>
    </lineage>
</organism>
<protein>
    <recommendedName>
        <fullName evidence="9">TerC family protein</fullName>
    </recommendedName>
</protein>
<dbReference type="PANTHER" id="PTHR30238">
    <property type="entry name" value="MEMBRANE BOUND PREDICTED REDOX MODULATOR"/>
    <property type="match status" value="1"/>
</dbReference>
<evidence type="ECO:0000256" key="5">
    <source>
        <dbReference type="ARBA" id="ARBA00023136"/>
    </source>
</evidence>
<evidence type="ECO:0000256" key="2">
    <source>
        <dbReference type="ARBA" id="ARBA00007511"/>
    </source>
</evidence>
<evidence type="ECO:0000313" key="8">
    <source>
        <dbReference type="Proteomes" id="UP000075391"/>
    </source>
</evidence>
<dbReference type="PANTHER" id="PTHR30238:SF0">
    <property type="entry name" value="THYLAKOID MEMBRANE PROTEIN TERC, CHLOROPLASTIC"/>
    <property type="match status" value="1"/>
</dbReference>
<evidence type="ECO:0000256" key="4">
    <source>
        <dbReference type="ARBA" id="ARBA00022989"/>
    </source>
</evidence>
<evidence type="ECO:0008006" key="9">
    <source>
        <dbReference type="Google" id="ProtNLM"/>
    </source>
</evidence>
<evidence type="ECO:0000256" key="3">
    <source>
        <dbReference type="ARBA" id="ARBA00022692"/>
    </source>
</evidence>
<feature type="transmembrane region" description="Helical" evidence="6">
    <location>
        <begin position="210"/>
        <end position="234"/>
    </location>
</feature>
<evidence type="ECO:0000313" key="7">
    <source>
        <dbReference type="EMBL" id="KYG62043.1"/>
    </source>
</evidence>
<feature type="transmembrane region" description="Helical" evidence="6">
    <location>
        <begin position="120"/>
        <end position="139"/>
    </location>
</feature>
<dbReference type="RefSeq" id="WP_063244158.1">
    <property type="nucleotide sequence ID" value="NZ_CP168967.1"/>
</dbReference>
<keyword evidence="4 6" id="KW-1133">Transmembrane helix</keyword>
<dbReference type="GO" id="GO:0016020">
    <property type="term" value="C:membrane"/>
    <property type="evidence" value="ECO:0007669"/>
    <property type="project" value="UniProtKB-SubCell"/>
</dbReference>
<feature type="transmembrane region" description="Helical" evidence="6">
    <location>
        <begin position="272"/>
        <end position="292"/>
    </location>
</feature>